<reference evidence="2 3" key="1">
    <citation type="submission" date="2018-11" db="EMBL/GenBank/DDBJ databases">
        <title>Genomic Encyclopedia of Type Strains, Phase IV (KMG-IV): sequencing the most valuable type-strain genomes for metagenomic binning, comparative biology and taxonomic classification.</title>
        <authorList>
            <person name="Goeker M."/>
        </authorList>
    </citation>
    <scope>NUCLEOTIDE SEQUENCE [LARGE SCALE GENOMIC DNA]</scope>
    <source>
        <strain evidence="2 3">DSM 100275</strain>
    </source>
</reference>
<dbReference type="Proteomes" id="UP000276634">
    <property type="component" value="Unassembled WGS sequence"/>
</dbReference>
<dbReference type="GO" id="GO:0005886">
    <property type="term" value="C:plasma membrane"/>
    <property type="evidence" value="ECO:0007669"/>
    <property type="project" value="UniProtKB-SubCell"/>
</dbReference>
<sequence length="86" mass="9381">MAASVRQGLTRIATAPLRAYRYAVSPLLGPRCRFEPSCSAYAIEALERHGPARGAWLALRRLLRCHPFHPGGYDPVPPAPDRSADG</sequence>
<dbReference type="InterPro" id="IPR002696">
    <property type="entry name" value="Membr_insert_effic_factor_YidD"/>
</dbReference>
<accession>A0A3N1Y6B4</accession>
<name>A0A3N1Y6B4_9GAMM</name>
<comment type="function">
    <text evidence="1">Could be involved in insertion of integral membrane proteins into the membrane.</text>
</comment>
<gene>
    <name evidence="2" type="ORF">EDC57_0250</name>
</gene>
<comment type="similarity">
    <text evidence="1">Belongs to the UPF0161 family.</text>
</comment>
<evidence type="ECO:0000256" key="1">
    <source>
        <dbReference type="HAMAP-Rule" id="MF_00386"/>
    </source>
</evidence>
<dbReference type="PANTHER" id="PTHR33383:SF1">
    <property type="entry name" value="MEMBRANE PROTEIN INSERTION EFFICIENCY FACTOR-RELATED"/>
    <property type="match status" value="1"/>
</dbReference>
<dbReference type="NCBIfam" id="TIGR00278">
    <property type="entry name" value="membrane protein insertion efficiency factor YidD"/>
    <property type="match status" value="1"/>
</dbReference>
<dbReference type="EMBL" id="RJVI01000001">
    <property type="protein sequence ID" value="ROR34354.1"/>
    <property type="molecule type" value="Genomic_DNA"/>
</dbReference>
<evidence type="ECO:0000313" key="2">
    <source>
        <dbReference type="EMBL" id="ROR34354.1"/>
    </source>
</evidence>
<comment type="subcellular location">
    <subcellularLocation>
        <location evidence="1">Cell membrane</location>
        <topology evidence="1">Peripheral membrane protein</topology>
        <orientation evidence="1">Cytoplasmic side</orientation>
    </subcellularLocation>
</comment>
<dbReference type="HAMAP" id="MF_00386">
    <property type="entry name" value="UPF0161_YidD"/>
    <property type="match status" value="1"/>
</dbReference>
<dbReference type="PANTHER" id="PTHR33383">
    <property type="entry name" value="MEMBRANE PROTEIN INSERTION EFFICIENCY FACTOR-RELATED"/>
    <property type="match status" value="1"/>
</dbReference>
<evidence type="ECO:0000313" key="3">
    <source>
        <dbReference type="Proteomes" id="UP000276634"/>
    </source>
</evidence>
<organism evidence="2 3">
    <name type="scientific">Inmirania thermothiophila</name>
    <dbReference type="NCBI Taxonomy" id="1750597"/>
    <lineage>
        <taxon>Bacteria</taxon>
        <taxon>Pseudomonadati</taxon>
        <taxon>Pseudomonadota</taxon>
        <taxon>Gammaproteobacteria</taxon>
        <taxon>Chromatiales</taxon>
        <taxon>Ectothiorhodospiraceae</taxon>
        <taxon>Inmirania</taxon>
    </lineage>
</organism>
<keyword evidence="1" id="KW-1003">Cell membrane</keyword>
<keyword evidence="3" id="KW-1185">Reference proteome</keyword>
<keyword evidence="1" id="KW-0472">Membrane</keyword>
<dbReference type="AlphaFoldDB" id="A0A3N1Y6B4"/>
<dbReference type="Pfam" id="PF01809">
    <property type="entry name" value="YidD"/>
    <property type="match status" value="1"/>
</dbReference>
<proteinExistence type="inferred from homology"/>
<comment type="caution">
    <text evidence="2">The sequence shown here is derived from an EMBL/GenBank/DDBJ whole genome shotgun (WGS) entry which is preliminary data.</text>
</comment>
<protein>
    <recommendedName>
        <fullName evidence="1">Putative membrane protein insertion efficiency factor</fullName>
    </recommendedName>
</protein>
<dbReference type="SMART" id="SM01234">
    <property type="entry name" value="Haemolytic"/>
    <property type="match status" value="1"/>
</dbReference>